<dbReference type="AlphaFoldDB" id="A0A367PQ15"/>
<evidence type="ECO:0000313" key="2">
    <source>
        <dbReference type="EMBL" id="RCJ10011.1"/>
    </source>
</evidence>
<keyword evidence="1" id="KW-0812">Transmembrane</keyword>
<sequence length="139" mass="14508">MAQDTKDNAGFSLPAPQAPATETVAMTTEKAESFTSVTTTIGADTSSRDLLIGGAVLLVLFVAFFFAKNAYANTLVGKRVPPNKANAAGWWLFIFLASLSTGVVLAAINSARFLAPLIIGPIAFVALVTLALTFVSGRK</sequence>
<proteinExistence type="predicted"/>
<organism evidence="2 3">
    <name type="scientific">Cupriavidus necator</name>
    <name type="common">Alcaligenes eutrophus</name>
    <name type="synonym">Ralstonia eutropha</name>
    <dbReference type="NCBI Taxonomy" id="106590"/>
    <lineage>
        <taxon>Bacteria</taxon>
        <taxon>Pseudomonadati</taxon>
        <taxon>Pseudomonadota</taxon>
        <taxon>Betaproteobacteria</taxon>
        <taxon>Burkholderiales</taxon>
        <taxon>Burkholderiaceae</taxon>
        <taxon>Cupriavidus</taxon>
    </lineage>
</organism>
<evidence type="ECO:0000256" key="1">
    <source>
        <dbReference type="SAM" id="Phobius"/>
    </source>
</evidence>
<keyword evidence="1" id="KW-0472">Membrane</keyword>
<feature type="transmembrane region" description="Helical" evidence="1">
    <location>
        <begin position="88"/>
        <end position="108"/>
    </location>
</feature>
<evidence type="ECO:0000313" key="3">
    <source>
        <dbReference type="Proteomes" id="UP000253501"/>
    </source>
</evidence>
<gene>
    <name evidence="2" type="ORF">DDK22_02040</name>
</gene>
<keyword evidence="1" id="KW-1133">Transmembrane helix</keyword>
<comment type="caution">
    <text evidence="2">The sequence shown here is derived from an EMBL/GenBank/DDBJ whole genome shotgun (WGS) entry which is preliminary data.</text>
</comment>
<dbReference type="RefSeq" id="WP_114130462.1">
    <property type="nucleotide sequence ID" value="NZ_CP068435.1"/>
</dbReference>
<feature type="transmembrane region" description="Helical" evidence="1">
    <location>
        <begin position="114"/>
        <end position="135"/>
    </location>
</feature>
<accession>A0A367PQ15</accession>
<feature type="transmembrane region" description="Helical" evidence="1">
    <location>
        <begin position="50"/>
        <end position="67"/>
    </location>
</feature>
<reference evidence="2 3" key="1">
    <citation type="submission" date="2018-04" db="EMBL/GenBank/DDBJ databases">
        <title>Cupriavidus necator CR12 genome sequencing and assembly.</title>
        <authorList>
            <person name="Ben Fekih I."/>
            <person name="Mazhar H.S."/>
            <person name="Bello S.K."/>
            <person name="Rensing C."/>
        </authorList>
    </citation>
    <scope>NUCLEOTIDE SEQUENCE [LARGE SCALE GENOMIC DNA]</scope>
    <source>
        <strain evidence="2 3">CR12</strain>
    </source>
</reference>
<dbReference type="Proteomes" id="UP000253501">
    <property type="component" value="Unassembled WGS sequence"/>
</dbReference>
<name>A0A367PQ15_CUPNE</name>
<protein>
    <submittedName>
        <fullName evidence="2">Uncharacterized protein</fullName>
    </submittedName>
</protein>
<dbReference type="EMBL" id="QDHA01000006">
    <property type="protein sequence ID" value="RCJ10011.1"/>
    <property type="molecule type" value="Genomic_DNA"/>
</dbReference>